<dbReference type="GeneID" id="36400122"/>
<protein>
    <submittedName>
        <fullName evidence="1">Uncharacterized protein</fullName>
    </submittedName>
</protein>
<dbReference type="RefSeq" id="XP_024573845.1">
    <property type="nucleotide sequence ID" value="XM_024722806.1"/>
</dbReference>
<reference evidence="2" key="1">
    <citation type="submission" date="2014-09" db="EMBL/GenBank/DDBJ databases">
        <authorList>
            <person name="Sharma Rahul"/>
            <person name="Thines Marco"/>
        </authorList>
    </citation>
    <scope>NUCLEOTIDE SEQUENCE [LARGE SCALE GENOMIC DNA]</scope>
</reference>
<accession>A0A0P1A9L6</accession>
<sequence length="98" mass="11654">MVTITSLLRDKKIKNNNNEQSLSSLDGNLSSHFVWIVWKMRRTMLKNSCKFFLLEFNKDDEFVSQFFDFVGKPFSKCDNGEYQQLVVLQENEGKHVRW</sequence>
<keyword evidence="2" id="KW-1185">Reference proteome</keyword>
<name>A0A0P1A9L6_PLAHL</name>
<evidence type="ECO:0000313" key="2">
    <source>
        <dbReference type="Proteomes" id="UP000054928"/>
    </source>
</evidence>
<dbReference type="Proteomes" id="UP000054928">
    <property type="component" value="Unassembled WGS sequence"/>
</dbReference>
<dbReference type="EMBL" id="CCYD01000286">
    <property type="protein sequence ID" value="CEG37476.1"/>
    <property type="molecule type" value="Genomic_DNA"/>
</dbReference>
<evidence type="ECO:0000313" key="1">
    <source>
        <dbReference type="EMBL" id="CEG37476.1"/>
    </source>
</evidence>
<dbReference type="AlphaFoldDB" id="A0A0P1A9L6"/>
<organism evidence="1 2">
    <name type="scientific">Plasmopara halstedii</name>
    <name type="common">Downy mildew of sunflower</name>
    <dbReference type="NCBI Taxonomy" id="4781"/>
    <lineage>
        <taxon>Eukaryota</taxon>
        <taxon>Sar</taxon>
        <taxon>Stramenopiles</taxon>
        <taxon>Oomycota</taxon>
        <taxon>Peronosporomycetes</taxon>
        <taxon>Peronosporales</taxon>
        <taxon>Peronosporaceae</taxon>
        <taxon>Plasmopara</taxon>
    </lineage>
</organism>
<proteinExistence type="predicted"/>